<sequence>MSCRLPSGAALWIALVLAGGIGGCVESESRSTPPGPAPVVDTVHGEIPPPRPGFRWGVYQIYTGAGRYRGRLSDATGELASPPQLVMFYRDLGRGFPRSGCDIIREAGATPVVSLELWRWGDRRQSYLAAIADGTLDDYFRQWATDARDYADPVFLRFGFEMNGDWFSWGNQPELYIRAWKRVRHIFQESGAKNVQWVWAPNNVSIPRTAENAIEVYYPGKGEVDWLGVDGYNFGDHHDEWHHWESFDAVFTPALDCLERLAPEKPILIAEFAAAAGESGQKARWIVDAYRSIQARPRVMGAIWFNLDKRREGEPDWRIASDPGSLEAFNLTFASPAWHAASASQPRAASDPNRAQ</sequence>
<dbReference type="EMBL" id="JAGQHR010000009">
    <property type="protein sequence ID" value="MCA9726195.1"/>
    <property type="molecule type" value="Genomic_DNA"/>
</dbReference>
<gene>
    <name evidence="7" type="ORF">KC729_00825</name>
</gene>
<dbReference type="InterPro" id="IPR000805">
    <property type="entry name" value="Glyco_hydro_26"/>
</dbReference>
<dbReference type="InterPro" id="IPR017853">
    <property type="entry name" value="GH"/>
</dbReference>
<feature type="domain" description="GH26" evidence="6">
    <location>
        <begin position="34"/>
        <end position="342"/>
    </location>
</feature>
<keyword evidence="3 4" id="KW-0326">Glycosidase</keyword>
<reference evidence="7" key="1">
    <citation type="submission" date="2020-04" db="EMBL/GenBank/DDBJ databases">
        <authorList>
            <person name="Zhang T."/>
        </authorList>
    </citation>
    <scope>NUCLEOTIDE SEQUENCE</scope>
    <source>
        <strain evidence="7">HKST-UBA01</strain>
    </source>
</reference>
<dbReference type="AlphaFoldDB" id="A0A956LUY5"/>
<evidence type="ECO:0000313" key="7">
    <source>
        <dbReference type="EMBL" id="MCA9726195.1"/>
    </source>
</evidence>
<feature type="active site" description="Proton donor" evidence="4">
    <location>
        <position position="161"/>
    </location>
</feature>
<dbReference type="SUPFAM" id="SSF51445">
    <property type="entry name" value="(Trans)glycosidases"/>
    <property type="match status" value="1"/>
</dbReference>
<keyword evidence="2 4" id="KW-0378">Hydrolase</keyword>
<evidence type="ECO:0000256" key="3">
    <source>
        <dbReference type="ARBA" id="ARBA00023295"/>
    </source>
</evidence>
<dbReference type="InterPro" id="IPR022790">
    <property type="entry name" value="GH26_dom"/>
</dbReference>
<evidence type="ECO:0000259" key="6">
    <source>
        <dbReference type="PROSITE" id="PS51764"/>
    </source>
</evidence>
<protein>
    <recommendedName>
        <fullName evidence="6">GH26 domain-containing protein</fullName>
    </recommendedName>
</protein>
<feature type="region of interest" description="Disordered" evidence="5">
    <location>
        <begin position="27"/>
        <end position="46"/>
    </location>
</feature>
<evidence type="ECO:0000256" key="5">
    <source>
        <dbReference type="SAM" id="MobiDB-lite"/>
    </source>
</evidence>
<dbReference type="Gene3D" id="3.20.20.80">
    <property type="entry name" value="Glycosidases"/>
    <property type="match status" value="1"/>
</dbReference>
<accession>A0A956LUY5</accession>
<reference evidence="7" key="2">
    <citation type="journal article" date="2021" name="Microbiome">
        <title>Successional dynamics and alternative stable states in a saline activated sludge microbial community over 9 years.</title>
        <authorList>
            <person name="Wang Y."/>
            <person name="Ye J."/>
            <person name="Ju F."/>
            <person name="Liu L."/>
            <person name="Boyd J.A."/>
            <person name="Deng Y."/>
            <person name="Parks D.H."/>
            <person name="Jiang X."/>
            <person name="Yin X."/>
            <person name="Woodcroft B.J."/>
            <person name="Tyson G.W."/>
            <person name="Hugenholtz P."/>
            <person name="Polz M.F."/>
            <person name="Zhang T."/>
        </authorList>
    </citation>
    <scope>NUCLEOTIDE SEQUENCE</scope>
    <source>
        <strain evidence="7">HKST-UBA01</strain>
    </source>
</reference>
<comment type="caution">
    <text evidence="7">The sequence shown here is derived from an EMBL/GenBank/DDBJ whole genome shotgun (WGS) entry which is preliminary data.</text>
</comment>
<dbReference type="PROSITE" id="PS51764">
    <property type="entry name" value="GH26"/>
    <property type="match status" value="1"/>
</dbReference>
<comment type="similarity">
    <text evidence="1 4">Belongs to the glycosyl hydrolase 26 family.</text>
</comment>
<name>A0A956LUY5_UNCEI</name>
<dbReference type="GO" id="GO:0016985">
    <property type="term" value="F:mannan endo-1,4-beta-mannosidase activity"/>
    <property type="evidence" value="ECO:0007669"/>
    <property type="project" value="InterPro"/>
</dbReference>
<organism evidence="7 8">
    <name type="scientific">Eiseniibacteriota bacterium</name>
    <dbReference type="NCBI Taxonomy" id="2212470"/>
    <lineage>
        <taxon>Bacteria</taxon>
        <taxon>Candidatus Eiseniibacteriota</taxon>
    </lineage>
</organism>
<evidence type="ECO:0000313" key="8">
    <source>
        <dbReference type="Proteomes" id="UP000697710"/>
    </source>
</evidence>
<feature type="active site" description="Nucleophile" evidence="4">
    <location>
        <position position="271"/>
    </location>
</feature>
<evidence type="ECO:0000256" key="4">
    <source>
        <dbReference type="PROSITE-ProRule" id="PRU01100"/>
    </source>
</evidence>
<dbReference type="PANTHER" id="PTHR40079:SF4">
    <property type="entry name" value="GH26 DOMAIN-CONTAINING PROTEIN-RELATED"/>
    <property type="match status" value="1"/>
</dbReference>
<dbReference type="Pfam" id="PF02156">
    <property type="entry name" value="Glyco_hydro_26"/>
    <property type="match status" value="1"/>
</dbReference>
<dbReference type="GO" id="GO:0006080">
    <property type="term" value="P:substituted mannan metabolic process"/>
    <property type="evidence" value="ECO:0007669"/>
    <property type="project" value="InterPro"/>
</dbReference>
<dbReference type="PANTHER" id="PTHR40079">
    <property type="entry name" value="MANNAN ENDO-1,4-BETA-MANNOSIDASE E-RELATED"/>
    <property type="match status" value="1"/>
</dbReference>
<evidence type="ECO:0000256" key="2">
    <source>
        <dbReference type="ARBA" id="ARBA00022801"/>
    </source>
</evidence>
<proteinExistence type="inferred from homology"/>
<dbReference type="Proteomes" id="UP000697710">
    <property type="component" value="Unassembled WGS sequence"/>
</dbReference>
<evidence type="ECO:0000256" key="1">
    <source>
        <dbReference type="ARBA" id="ARBA00007754"/>
    </source>
</evidence>
<dbReference type="PROSITE" id="PS51257">
    <property type="entry name" value="PROKAR_LIPOPROTEIN"/>
    <property type="match status" value="1"/>
</dbReference>